<proteinExistence type="inferred from homology"/>
<keyword evidence="6 8" id="KW-1133">Transmembrane helix</keyword>
<dbReference type="InterPro" id="IPR008506">
    <property type="entry name" value="SND2/TMEM208"/>
</dbReference>
<name>A0ABD2KHA6_HETSC</name>
<keyword evidence="10" id="KW-1185">Reference proteome</keyword>
<evidence type="ECO:0000256" key="8">
    <source>
        <dbReference type="SAM" id="Phobius"/>
    </source>
</evidence>
<protein>
    <recommendedName>
        <fullName evidence="3">Transmembrane protein 208</fullName>
    </recommendedName>
</protein>
<evidence type="ECO:0000256" key="1">
    <source>
        <dbReference type="ARBA" id="ARBA00004477"/>
    </source>
</evidence>
<keyword evidence="5" id="KW-0256">Endoplasmic reticulum</keyword>
<dbReference type="Proteomes" id="UP001620645">
    <property type="component" value="Unassembled WGS sequence"/>
</dbReference>
<dbReference type="AlphaFoldDB" id="A0ABD2KHA6"/>
<comment type="caution">
    <text evidence="9">The sequence shown here is derived from an EMBL/GenBank/DDBJ whole genome shotgun (WGS) entry which is preliminary data.</text>
</comment>
<keyword evidence="4 8" id="KW-0812">Transmembrane</keyword>
<evidence type="ECO:0000313" key="10">
    <source>
        <dbReference type="Proteomes" id="UP001620645"/>
    </source>
</evidence>
<dbReference type="EMBL" id="JBICCN010000026">
    <property type="protein sequence ID" value="KAL3102139.1"/>
    <property type="molecule type" value="Genomic_DNA"/>
</dbReference>
<feature type="transmembrane region" description="Helical" evidence="8">
    <location>
        <begin position="53"/>
        <end position="74"/>
    </location>
</feature>
<evidence type="ECO:0000256" key="6">
    <source>
        <dbReference type="ARBA" id="ARBA00022989"/>
    </source>
</evidence>
<keyword evidence="7 8" id="KW-0472">Membrane</keyword>
<sequence length="172" mass="19875">MNQQKSAKRATRGQRQIYEENKQTLLCYVLASICSSVLVFSLNYFLFLPQKGAWIGLALSSASQAFSVILMSMMMKTVRNERNQLVDAGLDLNDPNAFGEYCKDIVILSVSAQLLSLIWTGFFFVLLSIPFFTLYKLWTNILGPWFFRPTLDDDEKEDKKKQKKPKYVHVRR</sequence>
<dbReference type="Pfam" id="PF05620">
    <property type="entry name" value="TMEM208_SND2"/>
    <property type="match status" value="1"/>
</dbReference>
<comment type="subcellular location">
    <subcellularLocation>
        <location evidence="1">Endoplasmic reticulum membrane</location>
        <topology evidence="1">Multi-pass membrane protein</topology>
    </subcellularLocation>
</comment>
<dbReference type="GO" id="GO:0005789">
    <property type="term" value="C:endoplasmic reticulum membrane"/>
    <property type="evidence" value="ECO:0007669"/>
    <property type="project" value="UniProtKB-SubCell"/>
</dbReference>
<reference evidence="9 10" key="1">
    <citation type="submission" date="2024-10" db="EMBL/GenBank/DDBJ databases">
        <authorList>
            <person name="Kim D."/>
        </authorList>
    </citation>
    <scope>NUCLEOTIDE SEQUENCE [LARGE SCALE GENOMIC DNA]</scope>
    <source>
        <strain evidence="9">Taebaek</strain>
    </source>
</reference>
<evidence type="ECO:0000313" key="9">
    <source>
        <dbReference type="EMBL" id="KAL3102139.1"/>
    </source>
</evidence>
<evidence type="ECO:0000256" key="4">
    <source>
        <dbReference type="ARBA" id="ARBA00022692"/>
    </source>
</evidence>
<dbReference type="PANTHER" id="PTHR13505:SF7">
    <property type="entry name" value="TRANSMEMBRANE PROTEIN 208"/>
    <property type="match status" value="1"/>
</dbReference>
<gene>
    <name evidence="9" type="ORF">niasHS_003548</name>
</gene>
<dbReference type="PANTHER" id="PTHR13505">
    <property type="entry name" value="TRANSMEMBRANE PROTEIN 208"/>
    <property type="match status" value="1"/>
</dbReference>
<comment type="similarity">
    <text evidence="2">Belongs to the TMEM208 family.</text>
</comment>
<evidence type="ECO:0000256" key="5">
    <source>
        <dbReference type="ARBA" id="ARBA00022824"/>
    </source>
</evidence>
<feature type="transmembrane region" description="Helical" evidence="8">
    <location>
        <begin position="25"/>
        <end position="47"/>
    </location>
</feature>
<evidence type="ECO:0000256" key="7">
    <source>
        <dbReference type="ARBA" id="ARBA00023136"/>
    </source>
</evidence>
<evidence type="ECO:0000256" key="3">
    <source>
        <dbReference type="ARBA" id="ARBA00015033"/>
    </source>
</evidence>
<organism evidence="9 10">
    <name type="scientific">Heterodera schachtii</name>
    <name type="common">Sugarbeet cyst nematode worm</name>
    <name type="synonym">Tylenchus schachtii</name>
    <dbReference type="NCBI Taxonomy" id="97005"/>
    <lineage>
        <taxon>Eukaryota</taxon>
        <taxon>Metazoa</taxon>
        <taxon>Ecdysozoa</taxon>
        <taxon>Nematoda</taxon>
        <taxon>Chromadorea</taxon>
        <taxon>Rhabditida</taxon>
        <taxon>Tylenchina</taxon>
        <taxon>Tylenchomorpha</taxon>
        <taxon>Tylenchoidea</taxon>
        <taxon>Heteroderidae</taxon>
        <taxon>Heteroderinae</taxon>
        <taxon>Heterodera</taxon>
    </lineage>
</organism>
<accession>A0ABD2KHA6</accession>
<evidence type="ECO:0000256" key="2">
    <source>
        <dbReference type="ARBA" id="ARBA00009950"/>
    </source>
</evidence>